<comment type="subcellular location">
    <subcellularLocation>
        <location evidence="1 6">Membrane</location>
        <topology evidence="1 6">Multi-pass membrane protein</topology>
    </subcellularLocation>
</comment>
<evidence type="ECO:0000256" key="5">
    <source>
        <dbReference type="ARBA" id="ARBA00023136"/>
    </source>
</evidence>
<keyword evidence="3 6" id="KW-0812">Transmembrane</keyword>
<dbReference type="VEuPathDB" id="ToxoDB:CSUI_007137"/>
<feature type="transmembrane region" description="Helical" evidence="6">
    <location>
        <begin position="6"/>
        <end position="29"/>
    </location>
</feature>
<keyword evidence="4 6" id="KW-1133">Transmembrane helix</keyword>
<dbReference type="RefSeq" id="XP_067920736.1">
    <property type="nucleotide sequence ID" value="XM_068067287.1"/>
</dbReference>
<feature type="transmembrane region" description="Helical" evidence="6">
    <location>
        <begin position="71"/>
        <end position="95"/>
    </location>
</feature>
<dbReference type="Pfam" id="PF01169">
    <property type="entry name" value="GDT1"/>
    <property type="match status" value="1"/>
</dbReference>
<dbReference type="InterPro" id="IPR001727">
    <property type="entry name" value="GDT1-like"/>
</dbReference>
<dbReference type="EMBL" id="MIGC01003702">
    <property type="protein sequence ID" value="PHJ19034.1"/>
    <property type="molecule type" value="Genomic_DNA"/>
</dbReference>
<organism evidence="7 8">
    <name type="scientific">Cystoisospora suis</name>
    <dbReference type="NCBI Taxonomy" id="483139"/>
    <lineage>
        <taxon>Eukaryota</taxon>
        <taxon>Sar</taxon>
        <taxon>Alveolata</taxon>
        <taxon>Apicomplexa</taxon>
        <taxon>Conoidasida</taxon>
        <taxon>Coccidia</taxon>
        <taxon>Eucoccidiorida</taxon>
        <taxon>Eimeriorina</taxon>
        <taxon>Sarcocystidae</taxon>
        <taxon>Cystoisospora</taxon>
    </lineage>
</organism>
<proteinExistence type="inferred from homology"/>
<dbReference type="GO" id="GO:0016020">
    <property type="term" value="C:membrane"/>
    <property type="evidence" value="ECO:0007669"/>
    <property type="project" value="UniProtKB-SubCell"/>
</dbReference>
<evidence type="ECO:0000256" key="4">
    <source>
        <dbReference type="ARBA" id="ARBA00022989"/>
    </source>
</evidence>
<sequence length="127" mass="13800">MSSSRFFLTTSFSSFFFFFFASFLAILKYTRLGLHPTSVKILWEVFLAISAAEIGDKSMVATLTLSTSQDALGVFLGGCVGHAGVTLLAVVAGLLFQGRFDENKMNLACAILFFIFGLGTLYEALAR</sequence>
<name>A0A2C6KRN4_9APIC</name>
<evidence type="ECO:0000256" key="3">
    <source>
        <dbReference type="ARBA" id="ARBA00022692"/>
    </source>
</evidence>
<dbReference type="GeneID" id="94430498"/>
<dbReference type="AlphaFoldDB" id="A0A2C6KRN4"/>
<keyword evidence="5 6" id="KW-0472">Membrane</keyword>
<accession>A0A2C6KRN4</accession>
<comment type="caution">
    <text evidence="7">The sequence shown here is derived from an EMBL/GenBank/DDBJ whole genome shotgun (WGS) entry which is preliminary data.</text>
</comment>
<dbReference type="OrthoDB" id="442680at2759"/>
<evidence type="ECO:0000256" key="1">
    <source>
        <dbReference type="ARBA" id="ARBA00004141"/>
    </source>
</evidence>
<gene>
    <name evidence="7" type="ORF">CSUI_007137</name>
</gene>
<dbReference type="PANTHER" id="PTHR12608">
    <property type="entry name" value="TRANSMEMBRANE PROTEIN HTP-1 RELATED"/>
    <property type="match status" value="1"/>
</dbReference>
<evidence type="ECO:0000256" key="6">
    <source>
        <dbReference type="RuleBase" id="RU365102"/>
    </source>
</evidence>
<keyword evidence="8" id="KW-1185">Reference proteome</keyword>
<feature type="transmembrane region" description="Helical" evidence="6">
    <location>
        <begin position="107"/>
        <end position="125"/>
    </location>
</feature>
<dbReference type="Proteomes" id="UP000221165">
    <property type="component" value="Unassembled WGS sequence"/>
</dbReference>
<comment type="similarity">
    <text evidence="2 6">Belongs to the GDT1 family.</text>
</comment>
<evidence type="ECO:0000313" key="8">
    <source>
        <dbReference type="Proteomes" id="UP000221165"/>
    </source>
</evidence>
<dbReference type="PANTHER" id="PTHR12608:SF1">
    <property type="entry name" value="TRANSMEMBRANE PROTEIN 165"/>
    <property type="match status" value="1"/>
</dbReference>
<comment type="caution">
    <text evidence="6">Lacks conserved residue(s) required for the propagation of feature annotation.</text>
</comment>
<reference evidence="7 8" key="1">
    <citation type="journal article" date="2017" name="Int. J. Parasitol.">
        <title>The genome of the protozoan parasite Cystoisospora suis and a reverse vaccinology approach to identify vaccine candidates.</title>
        <authorList>
            <person name="Palmieri N."/>
            <person name="Shrestha A."/>
            <person name="Ruttkowski B."/>
            <person name="Beck T."/>
            <person name="Vogl C."/>
            <person name="Tomley F."/>
            <person name="Blake D.P."/>
            <person name="Joachim A."/>
        </authorList>
    </citation>
    <scope>NUCLEOTIDE SEQUENCE [LARGE SCALE GENOMIC DNA]</scope>
    <source>
        <strain evidence="7 8">Wien I</strain>
    </source>
</reference>
<dbReference type="GO" id="GO:0046873">
    <property type="term" value="F:metal ion transmembrane transporter activity"/>
    <property type="evidence" value="ECO:0007669"/>
    <property type="project" value="InterPro"/>
</dbReference>
<evidence type="ECO:0000256" key="2">
    <source>
        <dbReference type="ARBA" id="ARBA00009190"/>
    </source>
</evidence>
<protein>
    <recommendedName>
        <fullName evidence="6">GDT1 family protein</fullName>
    </recommendedName>
</protein>
<evidence type="ECO:0000313" key="7">
    <source>
        <dbReference type="EMBL" id="PHJ19034.1"/>
    </source>
</evidence>